<dbReference type="Proteomes" id="UP000001542">
    <property type="component" value="Unassembled WGS sequence"/>
</dbReference>
<dbReference type="STRING" id="5722.A2E277"/>
<dbReference type="Gene3D" id="3.30.70.330">
    <property type="match status" value="2"/>
</dbReference>
<dbReference type="InParanoid" id="A2E277"/>
<dbReference type="PANTHER" id="PTHR48025:SF1">
    <property type="entry name" value="RRM DOMAIN-CONTAINING PROTEIN"/>
    <property type="match status" value="1"/>
</dbReference>
<dbReference type="FunFam" id="3.30.70.330:FF:000383">
    <property type="entry name" value="Sex lethal, isoform D"/>
    <property type="match status" value="1"/>
</dbReference>
<evidence type="ECO:0000313" key="6">
    <source>
        <dbReference type="Proteomes" id="UP000001542"/>
    </source>
</evidence>
<dbReference type="Pfam" id="PF00076">
    <property type="entry name" value="RRM_1"/>
    <property type="match status" value="2"/>
</dbReference>
<evidence type="ECO:0000313" key="5">
    <source>
        <dbReference type="EMBL" id="EAY13291.1"/>
    </source>
</evidence>
<gene>
    <name evidence="5" type="ORF">TVAG_464250</name>
</gene>
<reference evidence="5" key="2">
    <citation type="journal article" date="2007" name="Science">
        <title>Draft genome sequence of the sexually transmitted pathogen Trichomonas vaginalis.</title>
        <authorList>
            <person name="Carlton J.M."/>
            <person name="Hirt R.P."/>
            <person name="Silva J.C."/>
            <person name="Delcher A.L."/>
            <person name="Schatz M."/>
            <person name="Zhao Q."/>
            <person name="Wortman J.R."/>
            <person name="Bidwell S.L."/>
            <person name="Alsmark U.C.M."/>
            <person name="Besteiro S."/>
            <person name="Sicheritz-Ponten T."/>
            <person name="Noel C.J."/>
            <person name="Dacks J.B."/>
            <person name="Foster P.G."/>
            <person name="Simillion C."/>
            <person name="Van de Peer Y."/>
            <person name="Miranda-Saavedra D."/>
            <person name="Barton G.J."/>
            <person name="Westrop G.D."/>
            <person name="Mueller S."/>
            <person name="Dessi D."/>
            <person name="Fiori P.L."/>
            <person name="Ren Q."/>
            <person name="Paulsen I."/>
            <person name="Zhang H."/>
            <person name="Bastida-Corcuera F.D."/>
            <person name="Simoes-Barbosa A."/>
            <person name="Brown M.T."/>
            <person name="Hayes R.D."/>
            <person name="Mukherjee M."/>
            <person name="Okumura C.Y."/>
            <person name="Schneider R."/>
            <person name="Smith A.J."/>
            <person name="Vanacova S."/>
            <person name="Villalvazo M."/>
            <person name="Haas B.J."/>
            <person name="Pertea M."/>
            <person name="Feldblyum T.V."/>
            <person name="Utterback T.R."/>
            <person name="Shu C.L."/>
            <person name="Osoegawa K."/>
            <person name="de Jong P.J."/>
            <person name="Hrdy I."/>
            <person name="Horvathova L."/>
            <person name="Zubacova Z."/>
            <person name="Dolezal P."/>
            <person name="Malik S.B."/>
            <person name="Logsdon J.M. Jr."/>
            <person name="Henze K."/>
            <person name="Gupta A."/>
            <person name="Wang C.C."/>
            <person name="Dunne R.L."/>
            <person name="Upcroft J.A."/>
            <person name="Upcroft P."/>
            <person name="White O."/>
            <person name="Salzberg S.L."/>
            <person name="Tang P."/>
            <person name="Chiu C.-H."/>
            <person name="Lee Y.-S."/>
            <person name="Embley T.M."/>
            <person name="Coombs G.H."/>
            <person name="Mottram J.C."/>
            <person name="Tachezy J."/>
            <person name="Fraser-Liggett C.M."/>
            <person name="Johnson P.J."/>
        </authorList>
    </citation>
    <scope>NUCLEOTIDE SEQUENCE [LARGE SCALE GENOMIC DNA]</scope>
    <source>
        <strain evidence="5">G3</strain>
    </source>
</reference>
<keyword evidence="1" id="KW-0677">Repeat</keyword>
<keyword evidence="6" id="KW-1185">Reference proteome</keyword>
<dbReference type="SMART" id="SM00360">
    <property type="entry name" value="RRM"/>
    <property type="match status" value="2"/>
</dbReference>
<dbReference type="GO" id="GO:0003729">
    <property type="term" value="F:mRNA binding"/>
    <property type="evidence" value="ECO:0007669"/>
    <property type="project" value="UniProtKB-ARBA"/>
</dbReference>
<keyword evidence="2 3" id="KW-0694">RNA-binding</keyword>
<evidence type="ECO:0000256" key="1">
    <source>
        <dbReference type="ARBA" id="ARBA00022737"/>
    </source>
</evidence>
<dbReference type="CDD" id="cd00590">
    <property type="entry name" value="RRM_SF"/>
    <property type="match status" value="1"/>
</dbReference>
<dbReference type="InterPro" id="IPR050502">
    <property type="entry name" value="Euk_RNA-bind_prot"/>
</dbReference>
<dbReference type="InterPro" id="IPR012677">
    <property type="entry name" value="Nucleotide-bd_a/b_plait_sf"/>
</dbReference>
<name>A2E277_TRIV3</name>
<reference evidence="5" key="1">
    <citation type="submission" date="2006-10" db="EMBL/GenBank/DDBJ databases">
        <authorList>
            <person name="Amadeo P."/>
            <person name="Zhao Q."/>
            <person name="Wortman J."/>
            <person name="Fraser-Liggett C."/>
            <person name="Carlton J."/>
        </authorList>
    </citation>
    <scope>NUCLEOTIDE SEQUENCE</scope>
    <source>
        <strain evidence="5">G3</strain>
    </source>
</reference>
<dbReference type="InterPro" id="IPR002343">
    <property type="entry name" value="Hud_Sxl_RNA"/>
</dbReference>
<dbReference type="PRINTS" id="PR00961">
    <property type="entry name" value="HUDSXLRNA"/>
</dbReference>
<dbReference type="GO" id="GO:1990904">
    <property type="term" value="C:ribonucleoprotein complex"/>
    <property type="evidence" value="ECO:0007669"/>
    <property type="project" value="InterPro"/>
</dbReference>
<feature type="domain" description="RRM" evidence="4">
    <location>
        <begin position="5"/>
        <end position="83"/>
    </location>
</feature>
<dbReference type="VEuPathDB" id="TrichDB:TVAGG3_1048580"/>
<dbReference type="SMR" id="A2E277"/>
<dbReference type="VEuPathDB" id="TrichDB:TVAG_464250"/>
<dbReference type="AlphaFoldDB" id="A2E277"/>
<dbReference type="InterPro" id="IPR035979">
    <property type="entry name" value="RBD_domain_sf"/>
</dbReference>
<dbReference type="PROSITE" id="PS50102">
    <property type="entry name" value="RRM"/>
    <property type="match status" value="2"/>
</dbReference>
<protein>
    <recommendedName>
        <fullName evidence="4">RRM domain-containing protein</fullName>
    </recommendedName>
</protein>
<dbReference type="EMBL" id="DS113288">
    <property type="protein sequence ID" value="EAY13291.1"/>
    <property type="molecule type" value="Genomic_DNA"/>
</dbReference>
<proteinExistence type="predicted"/>
<evidence type="ECO:0000259" key="4">
    <source>
        <dbReference type="PROSITE" id="PS50102"/>
    </source>
</evidence>
<sequence>MISSTNVMFTHLSSEVTKSDLMSLAAIFGSIRSAKIMINLETGKSRCFGFVDFIDPHDASKAVYSLDGLMVKGKKIHTKFASSCEKYGKPSKTVFAKSLPLFYKDKDIYDLFSKSGKVVAVKCVRQYSGKKPIRGYHIMFDSIQDAYSAIRMYDNVTIIENGWPLFIRFTKDEELVGPKFMNNESNLKNQISSGMMFNNHIEKSSTDQYWSNYL</sequence>
<dbReference type="GO" id="GO:0010629">
    <property type="term" value="P:negative regulation of gene expression"/>
    <property type="evidence" value="ECO:0007669"/>
    <property type="project" value="UniProtKB-ARBA"/>
</dbReference>
<dbReference type="InterPro" id="IPR000504">
    <property type="entry name" value="RRM_dom"/>
</dbReference>
<dbReference type="GO" id="GO:0009967">
    <property type="term" value="P:positive regulation of signal transduction"/>
    <property type="evidence" value="ECO:0007669"/>
    <property type="project" value="UniProtKB-ARBA"/>
</dbReference>
<dbReference type="eggNOG" id="KOG0118">
    <property type="taxonomic scope" value="Eukaryota"/>
</dbReference>
<evidence type="ECO:0000256" key="3">
    <source>
        <dbReference type="PROSITE-ProRule" id="PRU00176"/>
    </source>
</evidence>
<evidence type="ECO:0000256" key="2">
    <source>
        <dbReference type="ARBA" id="ARBA00022884"/>
    </source>
</evidence>
<dbReference type="PANTHER" id="PTHR48025">
    <property type="entry name" value="OS02G0815200 PROTEIN"/>
    <property type="match status" value="1"/>
</dbReference>
<dbReference type="KEGG" id="tva:4771267"/>
<dbReference type="SUPFAM" id="SSF54928">
    <property type="entry name" value="RNA-binding domain, RBD"/>
    <property type="match status" value="1"/>
</dbReference>
<organism evidence="5 6">
    <name type="scientific">Trichomonas vaginalis (strain ATCC PRA-98 / G3)</name>
    <dbReference type="NCBI Taxonomy" id="412133"/>
    <lineage>
        <taxon>Eukaryota</taxon>
        <taxon>Metamonada</taxon>
        <taxon>Parabasalia</taxon>
        <taxon>Trichomonadida</taxon>
        <taxon>Trichomonadidae</taxon>
        <taxon>Trichomonas</taxon>
    </lineage>
</organism>
<dbReference type="RefSeq" id="XP_001325514.1">
    <property type="nucleotide sequence ID" value="XM_001325479.1"/>
</dbReference>
<accession>A2E277</accession>
<feature type="domain" description="RRM" evidence="4">
    <location>
        <begin position="92"/>
        <end position="172"/>
    </location>
</feature>
<dbReference type="GO" id="GO:0005737">
    <property type="term" value="C:cytoplasm"/>
    <property type="evidence" value="ECO:0007669"/>
    <property type="project" value="UniProtKB-ARBA"/>
</dbReference>
<dbReference type="OrthoDB" id="266020at2759"/>